<keyword evidence="1" id="KW-1133">Transmembrane helix</keyword>
<evidence type="ECO:0000313" key="4">
    <source>
        <dbReference type="Proteomes" id="UP001203207"/>
    </source>
</evidence>
<feature type="transmembrane region" description="Helical" evidence="1">
    <location>
        <begin position="12"/>
        <end position="33"/>
    </location>
</feature>
<protein>
    <submittedName>
        <fullName evidence="3">J domain-containing protein</fullName>
    </submittedName>
</protein>
<organism evidence="3 4">
    <name type="scientific">Natronocalculus amylovorans</name>
    <dbReference type="NCBI Taxonomy" id="2917812"/>
    <lineage>
        <taxon>Archaea</taxon>
        <taxon>Methanobacteriati</taxon>
        <taxon>Methanobacteriota</taxon>
        <taxon>Stenosarchaea group</taxon>
        <taxon>Halobacteria</taxon>
        <taxon>Halobacteriales</taxon>
        <taxon>Haloferacaceae</taxon>
        <taxon>Natronocalculus</taxon>
    </lineage>
</organism>
<dbReference type="AlphaFoldDB" id="A0AAE3FTL8"/>
<evidence type="ECO:0000259" key="2">
    <source>
        <dbReference type="PROSITE" id="PS50076"/>
    </source>
</evidence>
<keyword evidence="4" id="KW-1185">Reference proteome</keyword>
<feature type="domain" description="J" evidence="2">
    <location>
        <begin position="144"/>
        <end position="197"/>
    </location>
</feature>
<evidence type="ECO:0000313" key="3">
    <source>
        <dbReference type="EMBL" id="MCL9815357.1"/>
    </source>
</evidence>
<dbReference type="InterPro" id="IPR036869">
    <property type="entry name" value="J_dom_sf"/>
</dbReference>
<dbReference type="Gene3D" id="1.10.287.110">
    <property type="entry name" value="DnaJ domain"/>
    <property type="match status" value="1"/>
</dbReference>
<dbReference type="PRINTS" id="PR00625">
    <property type="entry name" value="JDOMAIN"/>
</dbReference>
<dbReference type="Pfam" id="PF00226">
    <property type="entry name" value="DnaJ"/>
    <property type="match status" value="1"/>
</dbReference>
<dbReference type="EMBL" id="JAKRVX010000001">
    <property type="protein sequence ID" value="MCL9815357.1"/>
    <property type="molecule type" value="Genomic_DNA"/>
</dbReference>
<proteinExistence type="predicted"/>
<dbReference type="InterPro" id="IPR001623">
    <property type="entry name" value="DnaJ_domain"/>
</dbReference>
<evidence type="ECO:0000256" key="1">
    <source>
        <dbReference type="SAM" id="Phobius"/>
    </source>
</evidence>
<comment type="caution">
    <text evidence="3">The sequence shown here is derived from an EMBL/GenBank/DDBJ whole genome shotgun (WGS) entry which is preliminary data.</text>
</comment>
<gene>
    <name evidence="3" type="ORF">AArcSt2_00200</name>
</gene>
<reference evidence="3" key="1">
    <citation type="journal article" date="2022" name="Syst. Appl. Microbiol.">
        <title>Natronocalculus amylovorans gen. nov., sp. nov., and Natranaeroarchaeum aerophilus sp. nov., dominant culturable amylolytic natronoarchaea from hypersaline soda lakes in southwestern Siberia.</title>
        <authorList>
            <person name="Sorokin D.Y."/>
            <person name="Elcheninov A.G."/>
            <person name="Khizhniak T.V."/>
            <person name="Koenen M."/>
            <person name="Bale N.J."/>
            <person name="Damste J.S.S."/>
            <person name="Kublanov I.V."/>
        </authorList>
    </citation>
    <scope>NUCLEOTIDE SEQUENCE</scope>
    <source>
        <strain evidence="3">AArc-St2</strain>
    </source>
</reference>
<dbReference type="RefSeq" id="WP_174653091.1">
    <property type="nucleotide sequence ID" value="NZ_JAKRVX010000001.1"/>
</dbReference>
<accession>A0AAE3FTL8</accession>
<name>A0AAE3FTL8_9EURY</name>
<dbReference type="Proteomes" id="UP001203207">
    <property type="component" value="Unassembled WGS sequence"/>
</dbReference>
<dbReference type="SMART" id="SM00271">
    <property type="entry name" value="DnaJ"/>
    <property type="match status" value="1"/>
</dbReference>
<dbReference type="SUPFAM" id="SSF46565">
    <property type="entry name" value="Chaperone J-domain"/>
    <property type="match status" value="1"/>
</dbReference>
<keyword evidence="1" id="KW-0812">Transmembrane</keyword>
<reference evidence="3" key="2">
    <citation type="submission" date="2022-02" db="EMBL/GenBank/DDBJ databases">
        <authorList>
            <person name="Elcheninov A.G."/>
            <person name="Sorokin D.Y."/>
            <person name="Kublanov I.V."/>
        </authorList>
    </citation>
    <scope>NUCLEOTIDE SEQUENCE</scope>
    <source>
        <strain evidence="3">AArc-St2</strain>
    </source>
</reference>
<dbReference type="CDD" id="cd06257">
    <property type="entry name" value="DnaJ"/>
    <property type="match status" value="1"/>
</dbReference>
<sequence>MPLESLSALPAWLIFGVVGGLGASALVGGVFYFGDRLFPPAEQTHSYSYDGTARRRDEIREYLRLIDEPFKENQLINGNQVAFYLPPRDVAITFNVASYFGLQSTDTYVILCEHEMPGHQIGRRLPFEVPTVTVRPPSGNEVEAAFDQLGIDQSATEAEIKKAYRGLVKEVHPDQGGTQAEFTQVQEAYTTALNHAEPATA</sequence>
<keyword evidence="1" id="KW-0472">Membrane</keyword>
<dbReference type="PROSITE" id="PS50076">
    <property type="entry name" value="DNAJ_2"/>
    <property type="match status" value="1"/>
</dbReference>